<dbReference type="AlphaFoldDB" id="A0A176S277"/>
<dbReference type="InterPro" id="IPR011856">
    <property type="entry name" value="tRNA_endonuc-like_dom_sf"/>
</dbReference>
<comment type="caution">
    <text evidence="2">The sequence shown here is derived from an EMBL/GenBank/DDBJ whole genome shotgun (WGS) entry which is preliminary data.</text>
</comment>
<dbReference type="InterPro" id="IPR014919">
    <property type="entry name" value="XisH"/>
</dbReference>
<dbReference type="EMBL" id="LUTY01001117">
    <property type="protein sequence ID" value="OAD22182.1"/>
    <property type="molecule type" value="Genomic_DNA"/>
</dbReference>
<keyword evidence="1" id="KW-0812">Transmembrane</keyword>
<keyword evidence="1" id="KW-1133">Transmembrane helix</keyword>
<reference evidence="2 3" key="1">
    <citation type="submission" date="2016-05" db="EMBL/GenBank/DDBJ databases">
        <title>Single-cell genome of chain-forming Candidatus Thiomargarita nelsonii and comparison to other large sulfur-oxidizing bacteria.</title>
        <authorList>
            <person name="Winkel M."/>
            <person name="Salman V."/>
            <person name="Woyke T."/>
            <person name="Schulz-Vogt H."/>
            <person name="Richter M."/>
            <person name="Flood B."/>
            <person name="Bailey J."/>
            <person name="Amann R."/>
            <person name="Mussmann M."/>
        </authorList>
    </citation>
    <scope>NUCLEOTIDE SEQUENCE [LARGE SCALE GENOMIC DNA]</scope>
    <source>
        <strain evidence="2 3">THI036</strain>
    </source>
</reference>
<protein>
    <submittedName>
        <fullName evidence="2">XisH protein</fullName>
    </submittedName>
</protein>
<keyword evidence="3" id="KW-1185">Reference proteome</keyword>
<name>A0A176S277_9GAMM</name>
<sequence length="84" mass="9893">MKIGKKTLYADIGAERLISAEKGLQKIIVEIKSFVGHSEIYDLQQALGQYIMRRFYKNNSRNDYFIWQSMTSLIRAFFRLILVN</sequence>
<dbReference type="SUPFAM" id="SSF52980">
    <property type="entry name" value="Restriction endonuclease-like"/>
    <property type="match status" value="1"/>
</dbReference>
<feature type="transmembrane region" description="Helical" evidence="1">
    <location>
        <begin position="64"/>
        <end position="82"/>
    </location>
</feature>
<accession>A0A176S277</accession>
<evidence type="ECO:0000313" key="2">
    <source>
        <dbReference type="EMBL" id="OAD22182.1"/>
    </source>
</evidence>
<keyword evidence="1" id="KW-0472">Membrane</keyword>
<evidence type="ECO:0000313" key="3">
    <source>
        <dbReference type="Proteomes" id="UP000076962"/>
    </source>
</evidence>
<dbReference type="Pfam" id="PF08814">
    <property type="entry name" value="XisH"/>
    <property type="match status" value="1"/>
</dbReference>
<dbReference type="InterPro" id="IPR011335">
    <property type="entry name" value="Restrct_endonuc-II-like"/>
</dbReference>
<proteinExistence type="predicted"/>
<gene>
    <name evidence="2" type="ORF">THIOM_002023</name>
</gene>
<evidence type="ECO:0000256" key="1">
    <source>
        <dbReference type="SAM" id="Phobius"/>
    </source>
</evidence>
<dbReference type="GO" id="GO:0003676">
    <property type="term" value="F:nucleic acid binding"/>
    <property type="evidence" value="ECO:0007669"/>
    <property type="project" value="InterPro"/>
</dbReference>
<dbReference type="Proteomes" id="UP000076962">
    <property type="component" value="Unassembled WGS sequence"/>
</dbReference>
<dbReference type="Gene3D" id="3.40.1350.10">
    <property type="match status" value="1"/>
</dbReference>
<organism evidence="2 3">
    <name type="scientific">Candidatus Thiomargarita nelsonii</name>
    <dbReference type="NCBI Taxonomy" id="1003181"/>
    <lineage>
        <taxon>Bacteria</taxon>
        <taxon>Pseudomonadati</taxon>
        <taxon>Pseudomonadota</taxon>
        <taxon>Gammaproteobacteria</taxon>
        <taxon>Thiotrichales</taxon>
        <taxon>Thiotrichaceae</taxon>
        <taxon>Thiomargarita</taxon>
    </lineage>
</organism>